<dbReference type="HOGENOM" id="CLU_087273_0_0_7"/>
<accession>C4XNI2</accession>
<dbReference type="RefSeq" id="WP_015860167.1">
    <property type="nucleotide sequence ID" value="NC_012796.1"/>
</dbReference>
<dbReference type="InterPro" id="IPR043733">
    <property type="entry name" value="DUF5677"/>
</dbReference>
<dbReference type="EMBL" id="AP010904">
    <property type="protein sequence ID" value="BAH74957.1"/>
    <property type="molecule type" value="Genomic_DNA"/>
</dbReference>
<dbReference type="KEGG" id="dma:DMR_14660"/>
<proteinExistence type="predicted"/>
<gene>
    <name evidence="1" type="ordered locus">DMR_14660</name>
</gene>
<dbReference type="AlphaFoldDB" id="C4XNI2"/>
<evidence type="ECO:0000313" key="2">
    <source>
        <dbReference type="Proteomes" id="UP000009071"/>
    </source>
</evidence>
<sequence length="269" mass="31245">MENLDSEYNDLLKKFDTTISAVSALSHHSAGFPSASSRHYWASVLFTRLSAWGLSILQLLPRSRFSTIFLQNWDCSPMTSLARNFSECFIAYFYLAIEETSEEEWQCRWNIFNLHDCLRRRKMFEHLKTPSDELNEFAEQANEIKQHLKNNTFFSRISKEKQSRYLKAKDLYMDSQDAIMNRAGINSDAFRAFYILWSCHTHTFPMGFYKTGENNRGTGLENISDKRHMVVALDFCTDLAKKAARSHLVLFPHAARGLTSESKKSIFDE</sequence>
<evidence type="ECO:0000313" key="1">
    <source>
        <dbReference type="EMBL" id="BAH74957.1"/>
    </source>
</evidence>
<organism evidence="1 2">
    <name type="scientific">Solidesulfovibrio magneticus (strain ATCC 700980 / DSM 13731 / RS-1)</name>
    <name type="common">Desulfovibrio magneticus</name>
    <dbReference type="NCBI Taxonomy" id="573370"/>
    <lineage>
        <taxon>Bacteria</taxon>
        <taxon>Pseudomonadati</taxon>
        <taxon>Thermodesulfobacteriota</taxon>
        <taxon>Desulfovibrionia</taxon>
        <taxon>Desulfovibrionales</taxon>
        <taxon>Desulfovibrionaceae</taxon>
        <taxon>Solidesulfovibrio</taxon>
    </lineage>
</organism>
<protein>
    <submittedName>
        <fullName evidence="1">Uncharacterized protein</fullName>
    </submittedName>
</protein>
<dbReference type="OrthoDB" id="5917867at2"/>
<keyword evidence="2" id="KW-1185">Reference proteome</keyword>
<dbReference type="Proteomes" id="UP000009071">
    <property type="component" value="Chromosome"/>
</dbReference>
<dbReference type="eggNOG" id="ENOG5032KKB">
    <property type="taxonomic scope" value="Bacteria"/>
</dbReference>
<dbReference type="Pfam" id="PF18928">
    <property type="entry name" value="DUF5677"/>
    <property type="match status" value="1"/>
</dbReference>
<name>C4XNI2_SOLM1</name>
<reference evidence="1 2" key="1">
    <citation type="journal article" date="2009" name="Genome Res.">
        <title>Whole genome sequence of Desulfovibrio magneticus strain RS-1 revealed common gene clusters in magnetotactic bacteria.</title>
        <authorList>
            <person name="Nakazawa H."/>
            <person name="Arakaki A."/>
            <person name="Narita-Yamada S."/>
            <person name="Yashiro I."/>
            <person name="Jinno K."/>
            <person name="Aoki N."/>
            <person name="Tsuruyama A."/>
            <person name="Okamura Y."/>
            <person name="Tanikawa S."/>
            <person name="Fujita N."/>
            <person name="Takeyama H."/>
            <person name="Matsunaga T."/>
        </authorList>
    </citation>
    <scope>NUCLEOTIDE SEQUENCE [LARGE SCALE GENOMIC DNA]</scope>
    <source>
        <strain evidence="2">ATCC 700980 / DSM 13731 / RS-1</strain>
    </source>
</reference>